<feature type="transmembrane region" description="Helical" evidence="1">
    <location>
        <begin position="40"/>
        <end position="60"/>
    </location>
</feature>
<accession>A0A9N8ER94</accession>
<dbReference type="Proteomes" id="UP001153069">
    <property type="component" value="Unassembled WGS sequence"/>
</dbReference>
<keyword evidence="1" id="KW-0472">Membrane</keyword>
<sequence length="130" mass="14418">MGNWISSALLGGTFSVAGVHMGLCDNRNFVSRSVDKVPLRLYLSVFGMGSVAYIVNRTTVPVLERRRGRSRSILSAIFDRYTYMTLLVKPVPFVLVSFSLGYAAACYSPRWILESVLSVFAGDVMGKKRQ</sequence>
<proteinExistence type="predicted"/>
<keyword evidence="1" id="KW-1133">Transmembrane helix</keyword>
<dbReference type="AlphaFoldDB" id="A0A9N8ER94"/>
<keyword evidence="3" id="KW-1185">Reference proteome</keyword>
<comment type="caution">
    <text evidence="2">The sequence shown here is derived from an EMBL/GenBank/DDBJ whole genome shotgun (WGS) entry which is preliminary data.</text>
</comment>
<evidence type="ECO:0000313" key="3">
    <source>
        <dbReference type="Proteomes" id="UP001153069"/>
    </source>
</evidence>
<evidence type="ECO:0000256" key="1">
    <source>
        <dbReference type="SAM" id="Phobius"/>
    </source>
</evidence>
<organism evidence="2 3">
    <name type="scientific">Seminavis robusta</name>
    <dbReference type="NCBI Taxonomy" id="568900"/>
    <lineage>
        <taxon>Eukaryota</taxon>
        <taxon>Sar</taxon>
        <taxon>Stramenopiles</taxon>
        <taxon>Ochrophyta</taxon>
        <taxon>Bacillariophyta</taxon>
        <taxon>Bacillariophyceae</taxon>
        <taxon>Bacillariophycidae</taxon>
        <taxon>Naviculales</taxon>
        <taxon>Naviculaceae</taxon>
        <taxon>Seminavis</taxon>
    </lineage>
</organism>
<protein>
    <submittedName>
        <fullName evidence="2">Uncharacterized protein</fullName>
    </submittedName>
</protein>
<gene>
    <name evidence="2" type="ORF">SEMRO_1442_G273090.1</name>
</gene>
<reference evidence="2" key="1">
    <citation type="submission" date="2020-06" db="EMBL/GenBank/DDBJ databases">
        <authorList>
            <consortium name="Plant Systems Biology data submission"/>
        </authorList>
    </citation>
    <scope>NUCLEOTIDE SEQUENCE</scope>
    <source>
        <strain evidence="2">D6</strain>
    </source>
</reference>
<feature type="transmembrane region" description="Helical" evidence="1">
    <location>
        <begin position="81"/>
        <end position="105"/>
    </location>
</feature>
<keyword evidence="1" id="KW-0812">Transmembrane</keyword>
<dbReference type="EMBL" id="CAICTM010001440">
    <property type="protein sequence ID" value="CAB9523664.1"/>
    <property type="molecule type" value="Genomic_DNA"/>
</dbReference>
<name>A0A9N8ER94_9STRA</name>
<evidence type="ECO:0000313" key="2">
    <source>
        <dbReference type="EMBL" id="CAB9523664.1"/>
    </source>
</evidence>